<protein>
    <submittedName>
        <fullName evidence="1">Uncharacterized protein</fullName>
    </submittedName>
</protein>
<organism evidence="1 2">
    <name type="scientific">Thelephora terrestris</name>
    <dbReference type="NCBI Taxonomy" id="56493"/>
    <lineage>
        <taxon>Eukaryota</taxon>
        <taxon>Fungi</taxon>
        <taxon>Dikarya</taxon>
        <taxon>Basidiomycota</taxon>
        <taxon>Agaricomycotina</taxon>
        <taxon>Agaricomycetes</taxon>
        <taxon>Thelephorales</taxon>
        <taxon>Thelephoraceae</taxon>
        <taxon>Thelephora</taxon>
    </lineage>
</organism>
<evidence type="ECO:0000313" key="2">
    <source>
        <dbReference type="Proteomes" id="UP000736335"/>
    </source>
</evidence>
<dbReference type="AlphaFoldDB" id="A0A9P6LAH2"/>
<reference evidence="1" key="2">
    <citation type="submission" date="2020-11" db="EMBL/GenBank/DDBJ databases">
        <authorList>
            <consortium name="DOE Joint Genome Institute"/>
            <person name="Kuo A."/>
            <person name="Miyauchi S."/>
            <person name="Kiss E."/>
            <person name="Drula E."/>
            <person name="Kohler A."/>
            <person name="Sanchez-Garcia M."/>
            <person name="Andreopoulos B."/>
            <person name="Barry K.W."/>
            <person name="Bonito G."/>
            <person name="Buee M."/>
            <person name="Carver A."/>
            <person name="Chen C."/>
            <person name="Cichocki N."/>
            <person name="Clum A."/>
            <person name="Culley D."/>
            <person name="Crous P.W."/>
            <person name="Fauchery L."/>
            <person name="Girlanda M."/>
            <person name="Hayes R."/>
            <person name="Keri Z."/>
            <person name="Labutti K."/>
            <person name="Lipzen A."/>
            <person name="Lombard V."/>
            <person name="Magnuson J."/>
            <person name="Maillard F."/>
            <person name="Morin E."/>
            <person name="Murat C."/>
            <person name="Nolan M."/>
            <person name="Ohm R."/>
            <person name="Pangilinan J."/>
            <person name="Pereira M."/>
            <person name="Perotto S."/>
            <person name="Peter M."/>
            <person name="Riley R."/>
            <person name="Sitrit Y."/>
            <person name="Stielow B."/>
            <person name="Szollosi G."/>
            <person name="Zifcakova L."/>
            <person name="Stursova M."/>
            <person name="Spatafora J.W."/>
            <person name="Tedersoo L."/>
            <person name="Vaario L.-M."/>
            <person name="Yamada A."/>
            <person name="Yan M."/>
            <person name="Wang P."/>
            <person name="Xu J."/>
            <person name="Bruns T."/>
            <person name="Baldrian P."/>
            <person name="Vilgalys R."/>
            <person name="Henrissat B."/>
            <person name="Grigoriev I.V."/>
            <person name="Hibbett D."/>
            <person name="Nagy L.G."/>
            <person name="Martin F.M."/>
        </authorList>
    </citation>
    <scope>NUCLEOTIDE SEQUENCE</scope>
    <source>
        <strain evidence="1">UH-Tt-Lm1</strain>
    </source>
</reference>
<dbReference type="Proteomes" id="UP000736335">
    <property type="component" value="Unassembled WGS sequence"/>
</dbReference>
<sequence length="258" mass="29298">MSLNTAATPFVSASPYEAATPYDVDSHLYDTPANIAFDNKVSIDFFTQHQAPPHFWDQAGYEDPNRTIMNNGHAPLLDAMEQEREERIAKLEKRLDLMHVMFGSLDEDFSHFALEHWGPFQASLYDTSVMTAEESGAATCHSPLPLSLQHRQDRGIPLPQSPPWNPAPVLQMVERTAKKSCKSLMTRTGQWCCPSSKARQVRMWLKLEVASLQDKYGFDLVSEGLGQVRKDMFDGLEHDVLMSWKTSVLENRLSRRDK</sequence>
<keyword evidence="2" id="KW-1185">Reference proteome</keyword>
<name>A0A9P6LAH2_9AGAM</name>
<accession>A0A9P6LAH2</accession>
<gene>
    <name evidence="1" type="ORF">BJ322DRAFT_1105721</name>
</gene>
<proteinExistence type="predicted"/>
<comment type="caution">
    <text evidence="1">The sequence shown here is derived from an EMBL/GenBank/DDBJ whole genome shotgun (WGS) entry which is preliminary data.</text>
</comment>
<dbReference type="EMBL" id="WIUZ02000003">
    <property type="protein sequence ID" value="KAF9789852.1"/>
    <property type="molecule type" value="Genomic_DNA"/>
</dbReference>
<reference evidence="1" key="1">
    <citation type="journal article" date="2020" name="Nat. Commun.">
        <title>Large-scale genome sequencing of mycorrhizal fungi provides insights into the early evolution of symbiotic traits.</title>
        <authorList>
            <person name="Miyauchi S."/>
            <person name="Kiss E."/>
            <person name="Kuo A."/>
            <person name="Drula E."/>
            <person name="Kohler A."/>
            <person name="Sanchez-Garcia M."/>
            <person name="Morin E."/>
            <person name="Andreopoulos B."/>
            <person name="Barry K.W."/>
            <person name="Bonito G."/>
            <person name="Buee M."/>
            <person name="Carver A."/>
            <person name="Chen C."/>
            <person name="Cichocki N."/>
            <person name="Clum A."/>
            <person name="Culley D."/>
            <person name="Crous P.W."/>
            <person name="Fauchery L."/>
            <person name="Girlanda M."/>
            <person name="Hayes R.D."/>
            <person name="Keri Z."/>
            <person name="LaButti K."/>
            <person name="Lipzen A."/>
            <person name="Lombard V."/>
            <person name="Magnuson J."/>
            <person name="Maillard F."/>
            <person name="Murat C."/>
            <person name="Nolan M."/>
            <person name="Ohm R.A."/>
            <person name="Pangilinan J."/>
            <person name="Pereira M.F."/>
            <person name="Perotto S."/>
            <person name="Peter M."/>
            <person name="Pfister S."/>
            <person name="Riley R."/>
            <person name="Sitrit Y."/>
            <person name="Stielow J.B."/>
            <person name="Szollosi G."/>
            <person name="Zifcakova L."/>
            <person name="Stursova M."/>
            <person name="Spatafora J.W."/>
            <person name="Tedersoo L."/>
            <person name="Vaario L.M."/>
            <person name="Yamada A."/>
            <person name="Yan M."/>
            <person name="Wang P."/>
            <person name="Xu J."/>
            <person name="Bruns T."/>
            <person name="Baldrian P."/>
            <person name="Vilgalys R."/>
            <person name="Dunand C."/>
            <person name="Henrissat B."/>
            <person name="Grigoriev I.V."/>
            <person name="Hibbett D."/>
            <person name="Nagy L.G."/>
            <person name="Martin F.M."/>
        </authorList>
    </citation>
    <scope>NUCLEOTIDE SEQUENCE</scope>
    <source>
        <strain evidence="1">UH-Tt-Lm1</strain>
    </source>
</reference>
<evidence type="ECO:0000313" key="1">
    <source>
        <dbReference type="EMBL" id="KAF9789852.1"/>
    </source>
</evidence>